<dbReference type="Proteomes" id="UP001610563">
    <property type="component" value="Unassembled WGS sequence"/>
</dbReference>
<protein>
    <submittedName>
        <fullName evidence="1">Uncharacterized protein</fullName>
    </submittedName>
</protein>
<comment type="caution">
    <text evidence="1">The sequence shown here is derived from an EMBL/GenBank/DDBJ whole genome shotgun (WGS) entry which is preliminary data.</text>
</comment>
<evidence type="ECO:0000313" key="2">
    <source>
        <dbReference type="Proteomes" id="UP001610563"/>
    </source>
</evidence>
<reference evidence="1 2" key="1">
    <citation type="submission" date="2024-07" db="EMBL/GenBank/DDBJ databases">
        <title>Section-level genome sequencing and comparative genomics of Aspergillus sections Usti and Cavernicolus.</title>
        <authorList>
            <consortium name="Lawrence Berkeley National Laboratory"/>
            <person name="Nybo J.L."/>
            <person name="Vesth T.C."/>
            <person name="Theobald S."/>
            <person name="Frisvad J.C."/>
            <person name="Larsen T.O."/>
            <person name="Kjaerboelling I."/>
            <person name="Rothschild-Mancinelli K."/>
            <person name="Lyhne E.K."/>
            <person name="Kogle M.E."/>
            <person name="Barry K."/>
            <person name="Clum A."/>
            <person name="Na H."/>
            <person name="Ledsgaard L."/>
            <person name="Lin J."/>
            <person name="Lipzen A."/>
            <person name="Kuo A."/>
            <person name="Riley R."/>
            <person name="Mondo S."/>
            <person name="Labutti K."/>
            <person name="Haridas S."/>
            <person name="Pangalinan J."/>
            <person name="Salamov A.A."/>
            <person name="Simmons B.A."/>
            <person name="Magnuson J.K."/>
            <person name="Chen J."/>
            <person name="Drula E."/>
            <person name="Henrissat B."/>
            <person name="Wiebenga A."/>
            <person name="Lubbers R.J."/>
            <person name="Gomes A.C."/>
            <person name="Makela M.R."/>
            <person name="Stajich J."/>
            <person name="Grigoriev I.V."/>
            <person name="Mortensen U.H."/>
            <person name="De Vries R.P."/>
            <person name="Baker S.E."/>
            <person name="Andersen M.R."/>
        </authorList>
    </citation>
    <scope>NUCLEOTIDE SEQUENCE [LARGE SCALE GENOMIC DNA]</scope>
    <source>
        <strain evidence="1 2">CBS 209.92</strain>
    </source>
</reference>
<dbReference type="EMBL" id="JBFTWV010000067">
    <property type="protein sequence ID" value="KAL2789264.1"/>
    <property type="molecule type" value="Genomic_DNA"/>
</dbReference>
<name>A0ABR4G163_9EURO</name>
<accession>A0ABR4G163</accession>
<sequence length="192" mass="20966">MTERNGETPEARQKCNRAAAAITGAAQNLVQQEESSNYQGRFASHGCVPSIQPTGQRHIVCLMVASHRIKSSSFLDTLSSSGPLRPRPIFLLSFLLPYPSCLRSEWWGMSLAGLWLFNLYVSLLGISRSPYITQLLPFLIASSPIPSPLSCVQPTLRQSPSSGLVSAYCEPCVCSPPSSGSVRFLRILWLPA</sequence>
<proteinExistence type="predicted"/>
<keyword evidence="2" id="KW-1185">Reference proteome</keyword>
<gene>
    <name evidence="1" type="ORF">BJX66DRAFT_238014</name>
</gene>
<evidence type="ECO:0000313" key="1">
    <source>
        <dbReference type="EMBL" id="KAL2789264.1"/>
    </source>
</evidence>
<organism evidence="1 2">
    <name type="scientific">Aspergillus keveii</name>
    <dbReference type="NCBI Taxonomy" id="714993"/>
    <lineage>
        <taxon>Eukaryota</taxon>
        <taxon>Fungi</taxon>
        <taxon>Dikarya</taxon>
        <taxon>Ascomycota</taxon>
        <taxon>Pezizomycotina</taxon>
        <taxon>Eurotiomycetes</taxon>
        <taxon>Eurotiomycetidae</taxon>
        <taxon>Eurotiales</taxon>
        <taxon>Aspergillaceae</taxon>
        <taxon>Aspergillus</taxon>
        <taxon>Aspergillus subgen. Nidulantes</taxon>
    </lineage>
</organism>